<proteinExistence type="predicted"/>
<dbReference type="PATRIC" id="fig|43658.5.peg.4446"/>
<dbReference type="Pfam" id="PF09523">
    <property type="entry name" value="DUF2390"/>
    <property type="match status" value="1"/>
</dbReference>
<name>A0A0F4QFG1_9GAMM</name>
<keyword evidence="2" id="KW-1185">Reference proteome</keyword>
<reference evidence="1 2" key="1">
    <citation type="journal article" date="2015" name="BMC Genomics">
        <title>Genome mining reveals unlocked bioactive potential of marine Gram-negative bacteria.</title>
        <authorList>
            <person name="Machado H."/>
            <person name="Sonnenschein E.C."/>
            <person name="Melchiorsen J."/>
            <person name="Gram L."/>
        </authorList>
    </citation>
    <scope>NUCLEOTIDE SEQUENCE [LARGE SCALE GENOMIC DNA]</scope>
    <source>
        <strain evidence="1 2">S2471</strain>
    </source>
</reference>
<sequence>MLDAADFWSYACTQYARAGMQDALLSLQESEDKSVNLILLLMYLDARGMSLTAEQFAGLHTVCKTFDHTVLHPQRRVRATLKQQHQHYAQYAELRQFMLKAELAQEKLQQSLLIDYLNQHPLQPNLSADNLTHYLTPAQQGRIPAKT</sequence>
<dbReference type="EMBL" id="JXYA01000058">
    <property type="protein sequence ID" value="KJZ05980.1"/>
    <property type="molecule type" value="Genomic_DNA"/>
</dbReference>
<organism evidence="1 2">
    <name type="scientific">Pseudoalteromonas rubra</name>
    <dbReference type="NCBI Taxonomy" id="43658"/>
    <lineage>
        <taxon>Bacteria</taxon>
        <taxon>Pseudomonadati</taxon>
        <taxon>Pseudomonadota</taxon>
        <taxon>Gammaproteobacteria</taxon>
        <taxon>Alteromonadales</taxon>
        <taxon>Pseudoalteromonadaceae</taxon>
        <taxon>Pseudoalteromonas</taxon>
    </lineage>
</organism>
<evidence type="ECO:0000313" key="1">
    <source>
        <dbReference type="EMBL" id="KJZ05980.1"/>
    </source>
</evidence>
<accession>A0A0F4QFG1</accession>
<evidence type="ECO:0000313" key="2">
    <source>
        <dbReference type="Proteomes" id="UP000033452"/>
    </source>
</evidence>
<dbReference type="RefSeq" id="WP_046006936.1">
    <property type="nucleotide sequence ID" value="NZ_JXYA01000058.1"/>
</dbReference>
<gene>
    <name evidence="1" type="ORF">TW77_21105</name>
</gene>
<dbReference type="NCBIfam" id="TIGR02444">
    <property type="entry name" value="TIGR02444 family protein"/>
    <property type="match status" value="1"/>
</dbReference>
<protein>
    <recommendedName>
        <fullName evidence="3">TIGR02444 family protein</fullName>
    </recommendedName>
</protein>
<dbReference type="Proteomes" id="UP000033452">
    <property type="component" value="Unassembled WGS sequence"/>
</dbReference>
<dbReference type="OrthoDB" id="6293166at2"/>
<dbReference type="InterPro" id="IPR012659">
    <property type="entry name" value="CHP02444"/>
</dbReference>
<comment type="caution">
    <text evidence="1">The sequence shown here is derived from an EMBL/GenBank/DDBJ whole genome shotgun (WGS) entry which is preliminary data.</text>
</comment>
<dbReference type="AlphaFoldDB" id="A0A0F4QFG1"/>
<evidence type="ECO:0008006" key="3">
    <source>
        <dbReference type="Google" id="ProtNLM"/>
    </source>
</evidence>